<dbReference type="GO" id="GO:0005737">
    <property type="term" value="C:cytoplasm"/>
    <property type="evidence" value="ECO:0007669"/>
    <property type="project" value="TreeGrafter"/>
</dbReference>
<dbReference type="InterPro" id="IPR021832">
    <property type="entry name" value="ANKRD13"/>
</dbReference>
<evidence type="ECO:0000313" key="2">
    <source>
        <dbReference type="EMBL" id="TQD68867.1"/>
    </source>
</evidence>
<dbReference type="PANTHER" id="PTHR12447">
    <property type="entry name" value="ANKYRIN REPEAT DOMAIN-CONTAINING PROTEIN 13"/>
    <property type="match status" value="1"/>
</dbReference>
<evidence type="ECO:0000256" key="1">
    <source>
        <dbReference type="PROSITE-ProRule" id="PRU00023"/>
    </source>
</evidence>
<dbReference type="Proteomes" id="UP000315295">
    <property type="component" value="Unassembled WGS sequence"/>
</dbReference>
<organism evidence="2 3">
    <name type="scientific">Malus baccata</name>
    <name type="common">Siberian crab apple</name>
    <name type="synonym">Pyrus baccata</name>
    <dbReference type="NCBI Taxonomy" id="106549"/>
    <lineage>
        <taxon>Eukaryota</taxon>
        <taxon>Viridiplantae</taxon>
        <taxon>Streptophyta</taxon>
        <taxon>Embryophyta</taxon>
        <taxon>Tracheophyta</taxon>
        <taxon>Spermatophyta</taxon>
        <taxon>Magnoliopsida</taxon>
        <taxon>eudicotyledons</taxon>
        <taxon>Gunneridae</taxon>
        <taxon>Pentapetalae</taxon>
        <taxon>rosids</taxon>
        <taxon>fabids</taxon>
        <taxon>Rosales</taxon>
        <taxon>Rosaceae</taxon>
        <taxon>Amygdaloideae</taxon>
        <taxon>Maleae</taxon>
        <taxon>Malus</taxon>
    </lineage>
</organism>
<keyword evidence="3" id="KW-1185">Reference proteome</keyword>
<proteinExistence type="predicted"/>
<accession>A0A540K3R0</accession>
<gene>
    <name evidence="2" type="ORF">C1H46_045600</name>
</gene>
<protein>
    <submittedName>
        <fullName evidence="2">Uncharacterized protein</fullName>
    </submittedName>
</protein>
<dbReference type="Gene3D" id="1.25.40.20">
    <property type="entry name" value="Ankyrin repeat-containing domain"/>
    <property type="match status" value="1"/>
</dbReference>
<evidence type="ECO:0000313" key="3">
    <source>
        <dbReference type="Proteomes" id="UP000315295"/>
    </source>
</evidence>
<dbReference type="STRING" id="106549.A0A540K3R0"/>
<dbReference type="PROSITE" id="PS50297">
    <property type="entry name" value="ANK_REP_REGION"/>
    <property type="match status" value="1"/>
</dbReference>
<name>A0A540K3R0_MALBA</name>
<dbReference type="EMBL" id="VIEB01007781">
    <property type="protein sequence ID" value="TQD68867.1"/>
    <property type="molecule type" value="Genomic_DNA"/>
</dbReference>
<feature type="repeat" description="ANK" evidence="1">
    <location>
        <begin position="69"/>
        <end position="95"/>
    </location>
</feature>
<dbReference type="InterPro" id="IPR036770">
    <property type="entry name" value="Ankyrin_rpt-contain_sf"/>
</dbReference>
<dbReference type="PANTHER" id="PTHR12447:SF35">
    <property type="entry name" value="ANKYRIN REPEAT FAMILY PROTEIN"/>
    <property type="match status" value="1"/>
</dbReference>
<dbReference type="PROSITE" id="PS50088">
    <property type="entry name" value="ANK_REPEAT"/>
    <property type="match status" value="1"/>
</dbReference>
<reference evidence="2 3" key="1">
    <citation type="journal article" date="2019" name="G3 (Bethesda)">
        <title>Sequencing of a Wild Apple (Malus baccata) Genome Unravels the Differences Between Cultivated and Wild Apple Species Regarding Disease Resistance and Cold Tolerance.</title>
        <authorList>
            <person name="Chen X."/>
        </authorList>
    </citation>
    <scope>NUCLEOTIDE SEQUENCE [LARGE SCALE GENOMIC DNA]</scope>
    <source>
        <strain evidence="3">cv. Shandingzi</strain>
        <tissue evidence="2">Leaves</tissue>
    </source>
</reference>
<comment type="caution">
    <text evidence="2">The sequence shown here is derived from an EMBL/GenBank/DDBJ whole genome shotgun (WGS) entry which is preliminary data.</text>
</comment>
<dbReference type="InterPro" id="IPR002110">
    <property type="entry name" value="Ankyrin_rpt"/>
</dbReference>
<dbReference type="AlphaFoldDB" id="A0A540K3R0"/>
<keyword evidence="1" id="KW-0040">ANK repeat</keyword>
<sequence length="95" mass="10322">MAGIVVSKYDHSPVHKAIVTRDYAGLRRILAGLPRLCDPAEIRTESASLAEEEEADAIAAVIDRRDVRNRETPLHLAVKLGDQTATKMLMVAGAD</sequence>